<sequence>MITVGMNVEKREKEFVIQWGLATIHIPLEDIIEVTEDETYGGKEKQAVRIGMPYGTTDRMVIKTVKQNYILFTTNKYKILDIINK</sequence>
<protein>
    <recommendedName>
        <fullName evidence="1">Sublancin immunity protein SunI-like PH domain-containing protein</fullName>
    </recommendedName>
</protein>
<dbReference type="InterPro" id="IPR055365">
    <property type="entry name" value="PH_SunI-like"/>
</dbReference>
<feature type="domain" description="Sublancin immunity protein SunI-like PH" evidence="1">
    <location>
        <begin position="5"/>
        <end position="84"/>
    </location>
</feature>
<keyword evidence="3" id="KW-1185">Reference proteome</keyword>
<gene>
    <name evidence="2" type="ORF">SAMN02745910_03240</name>
</gene>
<evidence type="ECO:0000259" key="1">
    <source>
        <dbReference type="Pfam" id="PF23491"/>
    </source>
</evidence>
<accession>A0A1I6B3X1</accession>
<reference evidence="2 3" key="1">
    <citation type="submission" date="2016-10" db="EMBL/GenBank/DDBJ databases">
        <authorList>
            <person name="Varghese N."/>
            <person name="Submissions S."/>
        </authorList>
    </citation>
    <scope>NUCLEOTIDE SEQUENCE [LARGE SCALE GENOMIC DNA]</scope>
    <source>
        <strain evidence="2 3">DSM 13796</strain>
    </source>
</reference>
<proteinExistence type="predicted"/>
<evidence type="ECO:0000313" key="2">
    <source>
        <dbReference type="EMBL" id="SFQ75586.1"/>
    </source>
</evidence>
<comment type="caution">
    <text evidence="2">The sequence shown here is derived from an EMBL/GenBank/DDBJ whole genome shotgun (WGS) entry which is preliminary data.</text>
</comment>
<evidence type="ECO:0000313" key="3">
    <source>
        <dbReference type="Proteomes" id="UP000182762"/>
    </source>
</evidence>
<dbReference type="Proteomes" id="UP000182762">
    <property type="component" value="Unassembled WGS sequence"/>
</dbReference>
<dbReference type="Pfam" id="PF23491">
    <property type="entry name" value="bPH_8"/>
    <property type="match status" value="1"/>
</dbReference>
<organism evidence="2 3">
    <name type="scientific">Priestia endophytica DSM 13796</name>
    <dbReference type="NCBI Taxonomy" id="1121089"/>
    <lineage>
        <taxon>Bacteria</taxon>
        <taxon>Bacillati</taxon>
        <taxon>Bacillota</taxon>
        <taxon>Bacilli</taxon>
        <taxon>Bacillales</taxon>
        <taxon>Bacillaceae</taxon>
        <taxon>Priestia</taxon>
    </lineage>
</organism>
<name>A0A1I6B3X1_9BACI</name>
<dbReference type="EMBL" id="FOXX01000008">
    <property type="protein sequence ID" value="SFQ75586.1"/>
    <property type="molecule type" value="Genomic_DNA"/>
</dbReference>